<dbReference type="Proteomes" id="UP000694388">
    <property type="component" value="Unplaced"/>
</dbReference>
<evidence type="ECO:0000313" key="8">
    <source>
        <dbReference type="Proteomes" id="UP000694388"/>
    </source>
</evidence>
<name>A0A8C4WR48_EPTBU</name>
<dbReference type="InterPro" id="IPR039008">
    <property type="entry name" value="IF_rod_dom"/>
</dbReference>
<dbReference type="InterPro" id="IPR003054">
    <property type="entry name" value="Keratin_II"/>
</dbReference>
<dbReference type="PANTHER" id="PTHR45616:SF22">
    <property type="entry name" value="SFI1 SPINDLE BODY DOMAIN-CONTAINING PROTEIN"/>
    <property type="match status" value="1"/>
</dbReference>
<proteinExistence type="inferred from homology"/>
<reference evidence="7" key="2">
    <citation type="submission" date="2025-09" db="UniProtKB">
        <authorList>
            <consortium name="Ensembl"/>
        </authorList>
    </citation>
    <scope>IDENTIFICATION</scope>
</reference>
<dbReference type="SUPFAM" id="SSF64593">
    <property type="entry name" value="Intermediate filament protein, coiled coil region"/>
    <property type="match status" value="2"/>
</dbReference>
<evidence type="ECO:0000256" key="4">
    <source>
        <dbReference type="SAM" id="Coils"/>
    </source>
</evidence>
<evidence type="ECO:0000256" key="1">
    <source>
        <dbReference type="ARBA" id="ARBA00022754"/>
    </source>
</evidence>
<dbReference type="AlphaFoldDB" id="A0A8C4WR48"/>
<evidence type="ECO:0000256" key="3">
    <source>
        <dbReference type="RuleBase" id="RU000685"/>
    </source>
</evidence>
<reference evidence="7" key="1">
    <citation type="submission" date="2025-08" db="UniProtKB">
        <authorList>
            <consortium name="Ensembl"/>
        </authorList>
    </citation>
    <scope>IDENTIFICATION</scope>
</reference>
<feature type="compositionally biased region" description="Low complexity" evidence="5">
    <location>
        <begin position="53"/>
        <end position="68"/>
    </location>
</feature>
<comment type="similarity">
    <text evidence="3">Belongs to the intermediate filament family.</text>
</comment>
<evidence type="ECO:0000259" key="6">
    <source>
        <dbReference type="PROSITE" id="PS51842"/>
    </source>
</evidence>
<accession>A0A8C4WR48</accession>
<dbReference type="InterPro" id="IPR018039">
    <property type="entry name" value="IF_conserved"/>
</dbReference>
<dbReference type="PANTHER" id="PTHR45616">
    <property type="entry name" value="GATA-TYPE DOMAIN-CONTAINING PROTEIN"/>
    <property type="match status" value="1"/>
</dbReference>
<dbReference type="Gene3D" id="1.20.5.1160">
    <property type="entry name" value="Vasodilator-stimulated phosphoprotein"/>
    <property type="match status" value="1"/>
</dbReference>
<feature type="compositionally biased region" description="Gly residues" evidence="5">
    <location>
        <begin position="21"/>
        <end position="31"/>
    </location>
</feature>
<sequence>MGDRRSLSMRSKTSQYRSTGGSSGGGGGGGMRQSSRGGTSIRLGKGSSVSGFSNRRGASSMSMSGMSNHRASRSALKAAYCGGGGGGMAGGITRSIGALNLHSTVPPNINMDVVPIRKNEKEQIKGLNDKFATFIGKVQQLEQQKQVLEAQWRALQQRGGASVNVDGMFQSYINSLKQQLEGLGQDKMRLHGELQQMQGLVEDFKSKYEEEINNRTQKENEFVVVKKDVDDAYLAKVELEAKLDGLQDEIKFLKDIYAEEISQLEQQIKDTSLFVSVDTTRNLNVADIINESQRHYDDIAESSKREASRFYQEKLNEQVSCAPSGEDDIRKCRSEINELNQSMQHMKAEIENLKKRRANLEAQIAEAEEQGDVQIAETKAQITELEKDLHKCKDDMAAQLKEYHALMNVKLALDIEIATYRSLLEQEENRINSISYGGGGGGGGGGLFGGIGGGIGGIGGLGGLGGGIGGFGGSLGGSGSSISTNVQSSGSYGNEFALFFSS</sequence>
<evidence type="ECO:0000256" key="2">
    <source>
        <dbReference type="ARBA" id="ARBA00023054"/>
    </source>
</evidence>
<evidence type="ECO:0000256" key="5">
    <source>
        <dbReference type="SAM" id="MobiDB-lite"/>
    </source>
</evidence>
<dbReference type="Ensembl" id="ENSEBUT00000009595.1">
    <property type="protein sequence ID" value="ENSEBUP00000009077.1"/>
    <property type="gene ID" value="ENSEBUG00000005862.1"/>
</dbReference>
<dbReference type="PROSITE" id="PS51842">
    <property type="entry name" value="IF_ROD_2"/>
    <property type="match status" value="1"/>
</dbReference>
<dbReference type="Pfam" id="PF00038">
    <property type="entry name" value="Filament"/>
    <property type="match status" value="1"/>
</dbReference>
<dbReference type="GO" id="GO:0045095">
    <property type="term" value="C:keratin filament"/>
    <property type="evidence" value="ECO:0007669"/>
    <property type="project" value="InterPro"/>
</dbReference>
<dbReference type="GeneTree" id="ENSGT00940000161090"/>
<feature type="region of interest" description="Disordered" evidence="5">
    <location>
        <begin position="1"/>
        <end position="69"/>
    </location>
</feature>
<keyword evidence="2 4" id="KW-0175">Coiled coil</keyword>
<protein>
    <recommendedName>
        <fullName evidence="6">IF rod domain-containing protein</fullName>
    </recommendedName>
</protein>
<feature type="domain" description="IF rod" evidence="6">
    <location>
        <begin position="120"/>
        <end position="431"/>
    </location>
</feature>
<feature type="coiled-coil region" evidence="4">
    <location>
        <begin position="124"/>
        <end position="263"/>
    </location>
</feature>
<keyword evidence="1 3" id="KW-0403">Intermediate filament</keyword>
<feature type="coiled-coil region" evidence="4">
    <location>
        <begin position="329"/>
        <end position="402"/>
    </location>
</feature>
<dbReference type="SMART" id="SM01391">
    <property type="entry name" value="Filament"/>
    <property type="match status" value="1"/>
</dbReference>
<keyword evidence="8" id="KW-1185">Reference proteome</keyword>
<dbReference type="PROSITE" id="PS00226">
    <property type="entry name" value="IF_ROD_1"/>
    <property type="match status" value="1"/>
</dbReference>
<dbReference type="PRINTS" id="PR01276">
    <property type="entry name" value="TYPE2KERATIN"/>
</dbReference>
<dbReference type="FunFam" id="1.20.5.1160:FF:000001">
    <property type="entry name" value="Keratin type II"/>
    <property type="match status" value="1"/>
</dbReference>
<dbReference type="Gene3D" id="1.20.5.500">
    <property type="entry name" value="Single helix bin"/>
    <property type="match status" value="1"/>
</dbReference>
<evidence type="ECO:0000313" key="7">
    <source>
        <dbReference type="Ensembl" id="ENSEBUP00000009077.1"/>
    </source>
</evidence>
<dbReference type="Gene3D" id="1.20.5.170">
    <property type="match status" value="1"/>
</dbReference>
<organism evidence="7 8">
    <name type="scientific">Eptatretus burgeri</name>
    <name type="common">Inshore hagfish</name>
    <dbReference type="NCBI Taxonomy" id="7764"/>
    <lineage>
        <taxon>Eukaryota</taxon>
        <taxon>Metazoa</taxon>
        <taxon>Chordata</taxon>
        <taxon>Craniata</taxon>
        <taxon>Vertebrata</taxon>
        <taxon>Cyclostomata</taxon>
        <taxon>Myxini</taxon>
        <taxon>Myxiniformes</taxon>
        <taxon>Myxinidae</taxon>
        <taxon>Eptatretinae</taxon>
        <taxon>Eptatretus</taxon>
    </lineage>
</organism>